<dbReference type="PIRSF" id="PIRSF021383">
    <property type="entry name" value="YunB"/>
    <property type="match status" value="1"/>
</dbReference>
<dbReference type="AlphaFoldDB" id="A0A329M3Z3"/>
<dbReference type="InterPro" id="IPR014197">
    <property type="entry name" value="Sporulation_prot_YunB"/>
</dbReference>
<proteinExistence type="predicted"/>
<gene>
    <name evidence="2" type="primary">yunB</name>
    <name evidence="2" type="ORF">DQG23_31730</name>
</gene>
<dbReference type="OrthoDB" id="1649278at2"/>
<protein>
    <submittedName>
        <fullName evidence="2">Sporulation protein YunB</fullName>
    </submittedName>
</protein>
<keyword evidence="3" id="KW-1185">Reference proteome</keyword>
<comment type="caution">
    <text evidence="2">The sequence shown here is derived from an EMBL/GenBank/DDBJ whole genome shotgun (WGS) entry which is preliminary data.</text>
</comment>
<dbReference type="NCBIfam" id="TIGR02832">
    <property type="entry name" value="spo_yunB"/>
    <property type="match status" value="1"/>
</dbReference>
<dbReference type="Proteomes" id="UP000250369">
    <property type="component" value="Unassembled WGS sequence"/>
</dbReference>
<evidence type="ECO:0000313" key="2">
    <source>
        <dbReference type="EMBL" id="RAV14460.1"/>
    </source>
</evidence>
<evidence type="ECO:0000313" key="3">
    <source>
        <dbReference type="Proteomes" id="UP000250369"/>
    </source>
</evidence>
<accession>A0A329M3Z3</accession>
<dbReference type="Pfam" id="PF09560">
    <property type="entry name" value="Spore_YunB"/>
    <property type="match status" value="1"/>
</dbReference>
<organism evidence="2 3">
    <name type="scientific">Paenibacillus contaminans</name>
    <dbReference type="NCBI Taxonomy" id="450362"/>
    <lineage>
        <taxon>Bacteria</taxon>
        <taxon>Bacillati</taxon>
        <taxon>Bacillota</taxon>
        <taxon>Bacilli</taxon>
        <taxon>Bacillales</taxon>
        <taxon>Paenibacillaceae</taxon>
        <taxon>Paenibacillus</taxon>
    </lineage>
</organism>
<sequence length="271" mass="29610">MFKRKFRSRAPKRGRRRRIVLFMLFLMLLLTLQSYIYIERNVMPPLMNLAKVRLKQIATQSINAAISERIATGTNFEKLIEWQKDNNGKTSGFMLNYAEHMKITADTINTVQGLFDKLSTIPEHIPLGLALHSPILASFGPEIPVRLVPAGNVKVDLNTQYQNAGINMILVEVYIRIIAEVSVIIPFDSEPEIVETKLPISYLLVVGDTPMYYFDNKGNPLGNSAPLPPNVSLPDLKMSPGSAGAAQSGAVQGQAGDGTGTGTGTGAAAKE</sequence>
<name>A0A329M3Z3_9BACL</name>
<feature type="compositionally biased region" description="Low complexity" evidence="1">
    <location>
        <begin position="239"/>
        <end position="254"/>
    </location>
</feature>
<reference evidence="2 3" key="1">
    <citation type="journal article" date="2009" name="Int. J. Syst. Evol. Microbiol.">
        <title>Paenibacillus contaminans sp. nov., isolated from a contaminated laboratory plate.</title>
        <authorList>
            <person name="Chou J.H."/>
            <person name="Lee J.H."/>
            <person name="Lin M.C."/>
            <person name="Chang P.S."/>
            <person name="Arun A.B."/>
            <person name="Young C.C."/>
            <person name="Chen W.M."/>
        </authorList>
    </citation>
    <scope>NUCLEOTIDE SEQUENCE [LARGE SCALE GENOMIC DNA]</scope>
    <source>
        <strain evidence="2 3">CKOBP-6</strain>
    </source>
</reference>
<feature type="region of interest" description="Disordered" evidence="1">
    <location>
        <begin position="225"/>
        <end position="271"/>
    </location>
</feature>
<dbReference type="EMBL" id="QMFB01000026">
    <property type="protein sequence ID" value="RAV14460.1"/>
    <property type="molecule type" value="Genomic_DNA"/>
</dbReference>
<evidence type="ECO:0000256" key="1">
    <source>
        <dbReference type="SAM" id="MobiDB-lite"/>
    </source>
</evidence>
<dbReference type="RefSeq" id="WP_113035043.1">
    <property type="nucleotide sequence ID" value="NZ_QMFB01000026.1"/>
</dbReference>
<feature type="compositionally biased region" description="Gly residues" evidence="1">
    <location>
        <begin position="255"/>
        <end position="265"/>
    </location>
</feature>